<name>A0A9P6SWB6_9FUNG</name>
<keyword evidence="3" id="KW-1185">Reference proteome</keyword>
<gene>
    <name evidence="2" type="ORF">BGZ80_003959</name>
</gene>
<dbReference type="Gene3D" id="2.60.40.640">
    <property type="match status" value="1"/>
</dbReference>
<evidence type="ECO:0000256" key="1">
    <source>
        <dbReference type="SAM" id="MobiDB-lite"/>
    </source>
</evidence>
<feature type="region of interest" description="Disordered" evidence="1">
    <location>
        <begin position="146"/>
        <end position="182"/>
    </location>
</feature>
<sequence>MRSNKVELVPKQKSLTIHIHTNHTGPHGMPLVYGSTPDRVGFIKGSVRFSSNYDCKGRDIQIIYEAWVETHANDKHSSHHPHKEVFGRKTFTFPLVHTKHNGSVIAAGVYEKEFEIPLIHPAADNARRSFESTSSTVMHFKSSPYLASPPASPKSSPTSSSTSLPLTSASASSESLVLPSSNYSPNSRVRYTIRAVLRRPFPSLNYEASQEIWVVNSDSPRQPSEPSMHSSISCPSSPVSEDPFVVSAPVPEQRGESESTVVTTSPKVDTTSNEMRPKIKSNPMIAKLSNNYFNKQLDDLQTIEQLDGGVSESDSVFFADTSMLQALTYFF</sequence>
<comment type="caution">
    <text evidence="2">The sequence shown here is derived from an EMBL/GenBank/DDBJ whole genome shotgun (WGS) entry which is preliminary data.</text>
</comment>
<dbReference type="Proteomes" id="UP000703661">
    <property type="component" value="Unassembled WGS sequence"/>
</dbReference>
<feature type="compositionally biased region" description="Low complexity" evidence="1">
    <location>
        <begin position="146"/>
        <end position="181"/>
    </location>
</feature>
<organism evidence="2 3">
    <name type="scientific">Entomortierella chlamydospora</name>
    <dbReference type="NCBI Taxonomy" id="101097"/>
    <lineage>
        <taxon>Eukaryota</taxon>
        <taxon>Fungi</taxon>
        <taxon>Fungi incertae sedis</taxon>
        <taxon>Mucoromycota</taxon>
        <taxon>Mortierellomycotina</taxon>
        <taxon>Mortierellomycetes</taxon>
        <taxon>Mortierellales</taxon>
        <taxon>Mortierellaceae</taxon>
        <taxon>Entomortierella</taxon>
    </lineage>
</organism>
<reference evidence="2" key="1">
    <citation type="journal article" date="2020" name="Fungal Divers.">
        <title>Resolving the Mortierellaceae phylogeny through synthesis of multi-gene phylogenetics and phylogenomics.</title>
        <authorList>
            <person name="Vandepol N."/>
            <person name="Liber J."/>
            <person name="Desiro A."/>
            <person name="Na H."/>
            <person name="Kennedy M."/>
            <person name="Barry K."/>
            <person name="Grigoriev I.V."/>
            <person name="Miller A.N."/>
            <person name="O'Donnell K."/>
            <person name="Stajich J.E."/>
            <person name="Bonito G."/>
        </authorList>
    </citation>
    <scope>NUCLEOTIDE SEQUENCE</scope>
    <source>
        <strain evidence="2">NRRL 2769</strain>
    </source>
</reference>
<evidence type="ECO:0008006" key="4">
    <source>
        <dbReference type="Google" id="ProtNLM"/>
    </source>
</evidence>
<feature type="compositionally biased region" description="Low complexity" evidence="1">
    <location>
        <begin position="224"/>
        <end position="236"/>
    </location>
</feature>
<feature type="region of interest" description="Disordered" evidence="1">
    <location>
        <begin position="217"/>
        <end position="236"/>
    </location>
</feature>
<evidence type="ECO:0000313" key="3">
    <source>
        <dbReference type="Proteomes" id="UP000703661"/>
    </source>
</evidence>
<feature type="region of interest" description="Disordered" evidence="1">
    <location>
        <begin position="250"/>
        <end position="275"/>
    </location>
</feature>
<proteinExistence type="predicted"/>
<dbReference type="InterPro" id="IPR014752">
    <property type="entry name" value="Arrestin-like_C"/>
</dbReference>
<evidence type="ECO:0000313" key="2">
    <source>
        <dbReference type="EMBL" id="KAG0008016.1"/>
    </source>
</evidence>
<accession>A0A9P6SWB6</accession>
<dbReference type="AlphaFoldDB" id="A0A9P6SWB6"/>
<dbReference type="EMBL" id="JAAAID010002080">
    <property type="protein sequence ID" value="KAG0008016.1"/>
    <property type="molecule type" value="Genomic_DNA"/>
</dbReference>
<feature type="compositionally biased region" description="Polar residues" evidence="1">
    <location>
        <begin position="258"/>
        <end position="274"/>
    </location>
</feature>
<protein>
    <recommendedName>
        <fullName evidence="4">Arrestin-like N-terminal domain-containing protein</fullName>
    </recommendedName>
</protein>